<name>A0A6G0VRS1_APHCR</name>
<comment type="caution">
    <text evidence="2">The sequence shown here is derived from an EMBL/GenBank/DDBJ whole genome shotgun (WGS) entry which is preliminary data.</text>
</comment>
<dbReference type="InterPro" id="IPR012337">
    <property type="entry name" value="RNaseH-like_sf"/>
</dbReference>
<dbReference type="Pfam" id="PF14291">
    <property type="entry name" value="DUF4371"/>
    <property type="match status" value="1"/>
</dbReference>
<dbReference type="EMBL" id="VUJU01013248">
    <property type="protein sequence ID" value="KAF0705424.1"/>
    <property type="molecule type" value="Genomic_DNA"/>
</dbReference>
<protein>
    <submittedName>
        <fullName evidence="2">Zinc finger MYM-type protein 1-like</fullName>
    </submittedName>
</protein>
<organism evidence="2 3">
    <name type="scientific">Aphis craccivora</name>
    <name type="common">Cowpea aphid</name>
    <dbReference type="NCBI Taxonomy" id="307492"/>
    <lineage>
        <taxon>Eukaryota</taxon>
        <taxon>Metazoa</taxon>
        <taxon>Ecdysozoa</taxon>
        <taxon>Arthropoda</taxon>
        <taxon>Hexapoda</taxon>
        <taxon>Insecta</taxon>
        <taxon>Pterygota</taxon>
        <taxon>Neoptera</taxon>
        <taxon>Paraneoptera</taxon>
        <taxon>Hemiptera</taxon>
        <taxon>Sternorrhyncha</taxon>
        <taxon>Aphidomorpha</taxon>
        <taxon>Aphidoidea</taxon>
        <taxon>Aphididae</taxon>
        <taxon>Aphidini</taxon>
        <taxon>Aphis</taxon>
        <taxon>Aphis</taxon>
    </lineage>
</organism>
<proteinExistence type="predicted"/>
<accession>A0A6G0VRS1</accession>
<dbReference type="OrthoDB" id="6774949at2759"/>
<reference evidence="2 3" key="1">
    <citation type="submission" date="2019-08" db="EMBL/GenBank/DDBJ databases">
        <title>Whole genome of Aphis craccivora.</title>
        <authorList>
            <person name="Voronova N.V."/>
            <person name="Shulinski R.S."/>
            <person name="Bandarenka Y.V."/>
            <person name="Zhorov D.G."/>
            <person name="Warner D."/>
        </authorList>
    </citation>
    <scope>NUCLEOTIDE SEQUENCE [LARGE SCALE GENOMIC DNA]</scope>
    <source>
        <strain evidence="2">180601</strain>
        <tissue evidence="2">Whole Body</tissue>
    </source>
</reference>
<dbReference type="InterPro" id="IPR025398">
    <property type="entry name" value="DUF4371"/>
</dbReference>
<dbReference type="PANTHER" id="PTHR45749">
    <property type="match status" value="1"/>
</dbReference>
<gene>
    <name evidence="2" type="ORF">FWK35_00030637</name>
</gene>
<dbReference type="SUPFAM" id="SSF53098">
    <property type="entry name" value="Ribonuclease H-like"/>
    <property type="match status" value="1"/>
</dbReference>
<evidence type="ECO:0000313" key="3">
    <source>
        <dbReference type="Proteomes" id="UP000478052"/>
    </source>
</evidence>
<dbReference type="Proteomes" id="UP000478052">
    <property type="component" value="Unassembled WGS sequence"/>
</dbReference>
<evidence type="ECO:0000259" key="1">
    <source>
        <dbReference type="Pfam" id="PF14291"/>
    </source>
</evidence>
<keyword evidence="3" id="KW-1185">Reference proteome</keyword>
<evidence type="ECO:0000313" key="2">
    <source>
        <dbReference type="EMBL" id="KAF0705424.1"/>
    </source>
</evidence>
<sequence length="456" mass="53142">VKLVNYFTSLLGFNIHHEYPTDRFYFEENIQNIAIKKCIMSYGPCRHEIVFPITKREDGSSYHFSSYYYEQTLKSGVIVPRLWLCYSVGLDCVYCETCWLFANRHYSYFQKAWINGVNDWPNLTNKITTHEKSLQHIEASKTRALWKQNETIDKISERQYSEEALFWRNVLERIIKIILFLTAGNTALRGHEHKQKCNTEHFDGEGNFMRSVRLLAEYDPIINQLLNDEKKKVKYFSWKVQNEVIELLATNIRNHICDEIRNSQCFSIIMDSTQDIVKLDQVSVVIRYVVINYDDLDISIKESFLGFFKIDKHGAQDYEELISEILLMFKIDINKCRGQGYDGASVMSGVYSGVQKRIKDKVPNASYVHSCAHNLNLVISDAAKCSPKVASFFDTIQAIYNFFSGSAPRWAILAFCDDQSKRIKTKVLKKLCPTRWESRHESLYALKSRFIDVLKA</sequence>
<dbReference type="AlphaFoldDB" id="A0A6G0VRS1"/>
<feature type="domain" description="DUF4371" evidence="1">
    <location>
        <begin position="133"/>
        <end position="353"/>
    </location>
</feature>
<dbReference type="PANTHER" id="PTHR45749:SF21">
    <property type="entry name" value="DUF4371 DOMAIN-CONTAINING PROTEIN"/>
    <property type="match status" value="1"/>
</dbReference>
<feature type="non-terminal residue" evidence="2">
    <location>
        <position position="1"/>
    </location>
</feature>